<evidence type="ECO:0000313" key="1">
    <source>
        <dbReference type="EMBL" id="KKL92992.1"/>
    </source>
</evidence>
<dbReference type="AlphaFoldDB" id="A0A0F9J1B2"/>
<dbReference type="EMBL" id="LAZR01019314">
    <property type="protein sequence ID" value="KKL92992.1"/>
    <property type="molecule type" value="Genomic_DNA"/>
</dbReference>
<sequence>MIEKGTKVWWLDGIGYKHKGVVASDTDTTEFMIPVRTGDDRILHIRYLDLHIESNPNVKCDLCGHIVTANDFAAQADHVYIKHGGYHKYQ</sequence>
<accession>A0A0F9J1B2</accession>
<protein>
    <submittedName>
        <fullName evidence="1">Uncharacterized protein</fullName>
    </submittedName>
</protein>
<gene>
    <name evidence="1" type="ORF">LCGC14_1879120</name>
</gene>
<proteinExistence type="predicted"/>
<organism evidence="1">
    <name type="scientific">marine sediment metagenome</name>
    <dbReference type="NCBI Taxonomy" id="412755"/>
    <lineage>
        <taxon>unclassified sequences</taxon>
        <taxon>metagenomes</taxon>
        <taxon>ecological metagenomes</taxon>
    </lineage>
</organism>
<name>A0A0F9J1B2_9ZZZZ</name>
<reference evidence="1" key="1">
    <citation type="journal article" date="2015" name="Nature">
        <title>Complex archaea that bridge the gap between prokaryotes and eukaryotes.</title>
        <authorList>
            <person name="Spang A."/>
            <person name="Saw J.H."/>
            <person name="Jorgensen S.L."/>
            <person name="Zaremba-Niedzwiedzka K."/>
            <person name="Martijn J."/>
            <person name="Lind A.E."/>
            <person name="van Eijk R."/>
            <person name="Schleper C."/>
            <person name="Guy L."/>
            <person name="Ettema T.J."/>
        </authorList>
    </citation>
    <scope>NUCLEOTIDE SEQUENCE</scope>
</reference>
<comment type="caution">
    <text evidence="1">The sequence shown here is derived from an EMBL/GenBank/DDBJ whole genome shotgun (WGS) entry which is preliminary data.</text>
</comment>